<evidence type="ECO:0008006" key="3">
    <source>
        <dbReference type="Google" id="ProtNLM"/>
    </source>
</evidence>
<dbReference type="EMBL" id="CM007384">
    <property type="protein sequence ID" value="ONK70900.1"/>
    <property type="molecule type" value="Genomic_DNA"/>
</dbReference>
<dbReference type="Gramene" id="ONK70900">
    <property type="protein sequence ID" value="ONK70900"/>
    <property type="gene ID" value="A4U43_C04F2680"/>
</dbReference>
<dbReference type="Proteomes" id="UP000243459">
    <property type="component" value="Chromosome 4"/>
</dbReference>
<keyword evidence="2" id="KW-1185">Reference proteome</keyword>
<organism evidence="1 2">
    <name type="scientific">Asparagus officinalis</name>
    <name type="common">Garden asparagus</name>
    <dbReference type="NCBI Taxonomy" id="4686"/>
    <lineage>
        <taxon>Eukaryota</taxon>
        <taxon>Viridiplantae</taxon>
        <taxon>Streptophyta</taxon>
        <taxon>Embryophyta</taxon>
        <taxon>Tracheophyta</taxon>
        <taxon>Spermatophyta</taxon>
        <taxon>Magnoliopsida</taxon>
        <taxon>Liliopsida</taxon>
        <taxon>Asparagales</taxon>
        <taxon>Asparagaceae</taxon>
        <taxon>Asparagoideae</taxon>
        <taxon>Asparagus</taxon>
    </lineage>
</organism>
<name>A0A5P1F371_ASPOF</name>
<dbReference type="SUPFAM" id="SSF56112">
    <property type="entry name" value="Protein kinase-like (PK-like)"/>
    <property type="match status" value="1"/>
</dbReference>
<evidence type="ECO:0000313" key="2">
    <source>
        <dbReference type="Proteomes" id="UP000243459"/>
    </source>
</evidence>
<proteinExistence type="predicted"/>
<reference evidence="2" key="1">
    <citation type="journal article" date="2017" name="Nat. Commun.">
        <title>The asparagus genome sheds light on the origin and evolution of a young Y chromosome.</title>
        <authorList>
            <person name="Harkess A."/>
            <person name="Zhou J."/>
            <person name="Xu C."/>
            <person name="Bowers J.E."/>
            <person name="Van der Hulst R."/>
            <person name="Ayyampalayam S."/>
            <person name="Mercati F."/>
            <person name="Riccardi P."/>
            <person name="McKain M.R."/>
            <person name="Kakrana A."/>
            <person name="Tang H."/>
            <person name="Ray J."/>
            <person name="Groenendijk J."/>
            <person name="Arikit S."/>
            <person name="Mathioni S.M."/>
            <person name="Nakano M."/>
            <person name="Shan H."/>
            <person name="Telgmann-Rauber A."/>
            <person name="Kanno A."/>
            <person name="Yue Z."/>
            <person name="Chen H."/>
            <person name="Li W."/>
            <person name="Chen Y."/>
            <person name="Xu X."/>
            <person name="Zhang Y."/>
            <person name="Luo S."/>
            <person name="Chen H."/>
            <person name="Gao J."/>
            <person name="Mao Z."/>
            <person name="Pires J.C."/>
            <person name="Luo M."/>
            <person name="Kudrna D."/>
            <person name="Wing R.A."/>
            <person name="Meyers B.C."/>
            <person name="Yi K."/>
            <person name="Kong H."/>
            <person name="Lavrijsen P."/>
            <person name="Sunseri F."/>
            <person name="Falavigna A."/>
            <person name="Ye Y."/>
            <person name="Leebens-Mack J.H."/>
            <person name="Chen G."/>
        </authorList>
    </citation>
    <scope>NUCLEOTIDE SEQUENCE [LARGE SCALE GENOMIC DNA]</scope>
    <source>
        <strain evidence="2">cv. DH0086</strain>
    </source>
</reference>
<accession>A0A5P1F371</accession>
<dbReference type="PANTHER" id="PTHR36395">
    <property type="entry name" value="RING-H2 ZINC FINGER PROTEIN"/>
    <property type="match status" value="1"/>
</dbReference>
<dbReference type="InterPro" id="IPR011009">
    <property type="entry name" value="Kinase-like_dom_sf"/>
</dbReference>
<gene>
    <name evidence="1" type="ORF">A4U43_C04F2680</name>
</gene>
<dbReference type="AlphaFoldDB" id="A0A5P1F371"/>
<dbReference type="PANTHER" id="PTHR36395:SF1">
    <property type="entry name" value="RING-H2 ZINC FINGER PROTEIN"/>
    <property type="match status" value="1"/>
</dbReference>
<sequence length="250" mass="27699">MRNVTTKVDVFSFGIVMMELFTRIRLTGTIEHDEEHISLQEFVEKSFQGGVDAVLSIVDDAIDIPTATQGGKQQNLCSSSSSSSPPLSFPSLSAYLKSHIPSDSLSSWGLTPATKTLNNLYLEITNGESCLLASPSLTRTINVAILHIKNPCSSTLLESQQLLSDRTLRSRNHPFSEKMMPGELIEDAVKEELGESVRVMVLMETYRVEVDEESVSYPGLPARMKTGMYDLVHVKMKELPSLSKPFQEDI</sequence>
<protein>
    <recommendedName>
        <fullName evidence="3">Serine-threonine/tyrosine-protein kinase catalytic domain-containing protein</fullName>
    </recommendedName>
</protein>
<evidence type="ECO:0000313" key="1">
    <source>
        <dbReference type="EMBL" id="ONK70900.1"/>
    </source>
</evidence>
<dbReference type="Gene3D" id="1.10.510.10">
    <property type="entry name" value="Transferase(Phosphotransferase) domain 1"/>
    <property type="match status" value="1"/>
</dbReference>